<evidence type="ECO:0000256" key="1">
    <source>
        <dbReference type="ARBA" id="ARBA00023186"/>
    </source>
</evidence>
<evidence type="ECO:0000259" key="3">
    <source>
        <dbReference type="PROSITE" id="PS50053"/>
    </source>
</evidence>
<dbReference type="GO" id="GO:0050821">
    <property type="term" value="P:protein stabilization"/>
    <property type="evidence" value="ECO:0007669"/>
    <property type="project" value="TreeGrafter"/>
</dbReference>
<gene>
    <name evidence="4" type="ORF">NDN08_005551</name>
</gene>
<evidence type="ECO:0000313" key="5">
    <source>
        <dbReference type="Proteomes" id="UP001157974"/>
    </source>
</evidence>
<keyword evidence="1" id="KW-0143">Chaperone</keyword>
<dbReference type="InterPro" id="IPR003103">
    <property type="entry name" value="BAG_domain"/>
</dbReference>
<keyword evidence="2" id="KW-0175">Coiled coil</keyword>
<dbReference type="PANTHER" id="PTHR12329">
    <property type="entry name" value="BCL2-ASSOCIATED ATHANOGENE"/>
    <property type="match status" value="1"/>
</dbReference>
<evidence type="ECO:0000313" key="4">
    <source>
        <dbReference type="EMBL" id="KAJ8908847.1"/>
    </source>
</evidence>
<evidence type="ECO:0000256" key="2">
    <source>
        <dbReference type="SAM" id="Coils"/>
    </source>
</evidence>
<organism evidence="4 5">
    <name type="scientific">Rhodosorus marinus</name>
    <dbReference type="NCBI Taxonomy" id="101924"/>
    <lineage>
        <taxon>Eukaryota</taxon>
        <taxon>Rhodophyta</taxon>
        <taxon>Stylonematophyceae</taxon>
        <taxon>Stylonematales</taxon>
        <taxon>Stylonemataceae</taxon>
        <taxon>Rhodosorus</taxon>
    </lineage>
</organism>
<dbReference type="PROSITE" id="PS50053">
    <property type="entry name" value="UBIQUITIN_2"/>
    <property type="match status" value="1"/>
</dbReference>
<accession>A0AAV8V4W7</accession>
<dbReference type="SUPFAM" id="SSF63491">
    <property type="entry name" value="BAG domain"/>
    <property type="match status" value="1"/>
</dbReference>
<dbReference type="SUPFAM" id="SSF54236">
    <property type="entry name" value="Ubiquitin-like"/>
    <property type="match status" value="1"/>
</dbReference>
<feature type="domain" description="Ubiquitin-like" evidence="3">
    <location>
        <begin position="13"/>
        <end position="58"/>
    </location>
</feature>
<dbReference type="GO" id="GO:0005829">
    <property type="term" value="C:cytosol"/>
    <property type="evidence" value="ECO:0007669"/>
    <property type="project" value="TreeGrafter"/>
</dbReference>
<dbReference type="Pfam" id="PF00240">
    <property type="entry name" value="ubiquitin"/>
    <property type="match status" value="1"/>
</dbReference>
<feature type="coiled-coil region" evidence="2">
    <location>
        <begin position="111"/>
        <end position="138"/>
    </location>
</feature>
<comment type="caution">
    <text evidence="4">The sequence shown here is derived from an EMBL/GenBank/DDBJ whole genome shotgun (WGS) entry which is preliminary data.</text>
</comment>
<dbReference type="GO" id="GO:0000774">
    <property type="term" value="F:adenyl-nucleotide exchange factor activity"/>
    <property type="evidence" value="ECO:0007669"/>
    <property type="project" value="TreeGrafter"/>
</dbReference>
<sequence length="194" mass="21562">MGEIVVVHGANRLAFSDELSVAELRKQLEDRTGVPAAAQKLIMRGKSLTDDEIVVKLGSKVMLLGSTAESRKETDAMAKIRKVEKRVGELDVTREELSATLHEISRGFLDKEETADVLDTLEKKLKSCEEGLRQCLESLDSIPAESDTVRIHRKAAVLECQAKLRVCDHLRDDVSLAREDPNDEVESRRGTTHS</sequence>
<name>A0AAV8V4W7_9RHOD</name>
<dbReference type="Gene3D" id="1.20.58.120">
    <property type="entry name" value="BAG domain"/>
    <property type="match status" value="1"/>
</dbReference>
<reference evidence="4 5" key="1">
    <citation type="journal article" date="2023" name="Nat. Commun.">
        <title>Origin of minicircular mitochondrial genomes in red algae.</title>
        <authorList>
            <person name="Lee Y."/>
            <person name="Cho C.H."/>
            <person name="Lee Y.M."/>
            <person name="Park S.I."/>
            <person name="Yang J.H."/>
            <person name="West J.A."/>
            <person name="Bhattacharya D."/>
            <person name="Yoon H.S."/>
        </authorList>
    </citation>
    <scope>NUCLEOTIDE SEQUENCE [LARGE SCALE GENOMIC DNA]</scope>
    <source>
        <strain evidence="4 5">CCMP1338</strain>
        <tissue evidence="4">Whole cell</tissue>
    </source>
</reference>
<dbReference type="AlphaFoldDB" id="A0AAV8V4W7"/>
<dbReference type="GO" id="GO:0016020">
    <property type="term" value="C:membrane"/>
    <property type="evidence" value="ECO:0007669"/>
    <property type="project" value="TreeGrafter"/>
</dbReference>
<dbReference type="InterPro" id="IPR039773">
    <property type="entry name" value="BAG_chaperone_regulator"/>
</dbReference>
<dbReference type="InterPro" id="IPR036533">
    <property type="entry name" value="BAG_dom_sf"/>
</dbReference>
<dbReference type="InterPro" id="IPR029071">
    <property type="entry name" value="Ubiquitin-like_domsf"/>
</dbReference>
<dbReference type="Pfam" id="PF02179">
    <property type="entry name" value="BAG"/>
    <property type="match status" value="1"/>
</dbReference>
<proteinExistence type="predicted"/>
<dbReference type="GO" id="GO:0051087">
    <property type="term" value="F:protein-folding chaperone binding"/>
    <property type="evidence" value="ECO:0007669"/>
    <property type="project" value="InterPro"/>
</dbReference>
<dbReference type="InterPro" id="IPR000626">
    <property type="entry name" value="Ubiquitin-like_dom"/>
</dbReference>
<dbReference type="Proteomes" id="UP001157974">
    <property type="component" value="Unassembled WGS sequence"/>
</dbReference>
<dbReference type="Gene3D" id="3.10.20.90">
    <property type="entry name" value="Phosphatidylinositol 3-kinase Catalytic Subunit, Chain A, domain 1"/>
    <property type="match status" value="1"/>
</dbReference>
<dbReference type="EMBL" id="JAMWBK010000001">
    <property type="protein sequence ID" value="KAJ8908847.1"/>
    <property type="molecule type" value="Genomic_DNA"/>
</dbReference>
<dbReference type="PANTHER" id="PTHR12329:SF16">
    <property type="entry name" value="BAG FAMILY MOLECULAR CHAPERONE REGULATOR 1"/>
    <property type="match status" value="1"/>
</dbReference>
<protein>
    <recommendedName>
        <fullName evidence="3">Ubiquitin-like domain-containing protein</fullName>
    </recommendedName>
</protein>
<dbReference type="GO" id="GO:0005634">
    <property type="term" value="C:nucleus"/>
    <property type="evidence" value="ECO:0007669"/>
    <property type="project" value="TreeGrafter"/>
</dbReference>
<keyword evidence="5" id="KW-1185">Reference proteome</keyword>